<dbReference type="EMBL" id="QOKZ01000001">
    <property type="protein sequence ID" value="RMC37681.1"/>
    <property type="molecule type" value="Genomic_DNA"/>
</dbReference>
<dbReference type="OrthoDB" id="7775611at2"/>
<keyword evidence="3" id="KW-1185">Reference proteome</keyword>
<organism evidence="2 3">
    <name type="scientific">Paracoccus alkanivorans</name>
    <dbReference type="NCBI Taxonomy" id="2116655"/>
    <lineage>
        <taxon>Bacteria</taxon>
        <taxon>Pseudomonadati</taxon>
        <taxon>Pseudomonadota</taxon>
        <taxon>Alphaproteobacteria</taxon>
        <taxon>Rhodobacterales</taxon>
        <taxon>Paracoccaceae</taxon>
        <taxon>Paracoccus</taxon>
    </lineage>
</organism>
<sequence>MAKSTSLRKEKQPSAPAVSAERFEQLRSRLQEILQARKEFLDKNGSVNDVTSALGLTPITGRSGPRSFY</sequence>
<evidence type="ECO:0000313" key="2">
    <source>
        <dbReference type="EMBL" id="RMC37681.1"/>
    </source>
</evidence>
<gene>
    <name evidence="2" type="ORF">C9E81_02770</name>
</gene>
<accession>A0A3M0MJA4</accession>
<proteinExistence type="predicted"/>
<dbReference type="AlphaFoldDB" id="A0A3M0MJA4"/>
<comment type="caution">
    <text evidence="2">The sequence shown here is derived from an EMBL/GenBank/DDBJ whole genome shotgun (WGS) entry which is preliminary data.</text>
</comment>
<feature type="region of interest" description="Disordered" evidence="1">
    <location>
        <begin position="1"/>
        <end position="21"/>
    </location>
</feature>
<dbReference type="Proteomes" id="UP000273516">
    <property type="component" value="Unassembled WGS sequence"/>
</dbReference>
<protein>
    <submittedName>
        <fullName evidence="2">Uncharacterized protein</fullName>
    </submittedName>
</protein>
<reference evidence="2 3" key="1">
    <citation type="submission" date="2018-07" db="EMBL/GenBank/DDBJ databases">
        <authorList>
            <person name="Zhang Y."/>
            <person name="Wang L."/>
            <person name="Ma S."/>
        </authorList>
    </citation>
    <scope>NUCLEOTIDE SEQUENCE [LARGE SCALE GENOMIC DNA]</scope>
    <source>
        <strain evidence="2 3">4-2</strain>
    </source>
</reference>
<evidence type="ECO:0000313" key="3">
    <source>
        <dbReference type="Proteomes" id="UP000273516"/>
    </source>
</evidence>
<dbReference type="RefSeq" id="WP_122110768.1">
    <property type="nucleotide sequence ID" value="NZ_QOKZ01000001.1"/>
</dbReference>
<name>A0A3M0MJA4_9RHOB</name>
<evidence type="ECO:0000256" key="1">
    <source>
        <dbReference type="SAM" id="MobiDB-lite"/>
    </source>
</evidence>